<reference evidence="9" key="1">
    <citation type="submission" date="2022-07" db="EMBL/GenBank/DDBJ databases">
        <title>Fungi with potential for degradation of polypropylene.</title>
        <authorList>
            <person name="Gostincar C."/>
        </authorList>
    </citation>
    <scope>NUCLEOTIDE SEQUENCE</scope>
    <source>
        <strain evidence="9">EXF-13308</strain>
    </source>
</reference>
<dbReference type="AlphaFoldDB" id="A0AA38RS63"/>
<dbReference type="PANTHER" id="PTHR12931">
    <property type="entry name" value="UBIQUITIN THIOLESTERASE PROTEIN OTUB"/>
    <property type="match status" value="1"/>
</dbReference>
<evidence type="ECO:0000313" key="9">
    <source>
        <dbReference type="EMBL" id="KAJ9155642.1"/>
    </source>
</evidence>
<evidence type="ECO:0000313" key="10">
    <source>
        <dbReference type="Proteomes" id="UP001174694"/>
    </source>
</evidence>
<protein>
    <recommendedName>
        <fullName evidence="2">ubiquitinyl hydrolase 1</fullName>
        <ecNumber evidence="2">3.4.19.12</ecNumber>
    </recommendedName>
</protein>
<feature type="region of interest" description="Disordered" evidence="7">
    <location>
        <begin position="527"/>
        <end position="570"/>
    </location>
</feature>
<dbReference type="Pfam" id="PF10275">
    <property type="entry name" value="Peptidase_C65"/>
    <property type="match status" value="1"/>
</dbReference>
<evidence type="ECO:0000259" key="8">
    <source>
        <dbReference type="PROSITE" id="PS50802"/>
    </source>
</evidence>
<proteinExistence type="predicted"/>
<keyword evidence="6" id="KW-0788">Thiol protease</keyword>
<dbReference type="CDD" id="cd22749">
    <property type="entry name" value="Otubain_C65"/>
    <property type="match status" value="1"/>
</dbReference>
<keyword evidence="4" id="KW-0833">Ubl conjugation pathway</keyword>
<dbReference type="InterPro" id="IPR019400">
    <property type="entry name" value="Peptidase_C65_otubain"/>
</dbReference>
<dbReference type="EMBL" id="JANBVO010000003">
    <property type="protein sequence ID" value="KAJ9155642.1"/>
    <property type="molecule type" value="Genomic_DNA"/>
</dbReference>
<dbReference type="Gene3D" id="1.20.1300.20">
    <property type="entry name" value="Peptidase C65 Otubain, subdomain 2"/>
    <property type="match status" value="1"/>
</dbReference>
<dbReference type="GO" id="GO:0005634">
    <property type="term" value="C:nucleus"/>
    <property type="evidence" value="ECO:0007669"/>
    <property type="project" value="TreeGrafter"/>
</dbReference>
<evidence type="ECO:0000256" key="3">
    <source>
        <dbReference type="ARBA" id="ARBA00022670"/>
    </source>
</evidence>
<sequence>MFQPQPTPFAFAAYGVREDLPTYGGFQHLVGGGGGPAGPGAESGGGGGGGPLIFAAPAFQTPSSLSTSAGAGVGPGAPPLFDNSVQPQHLHSHYGQHANTPPRGPALSSNNAKPPPSSVKMEPSLDDDLAAQEAAAREYQPQLEGPLVGEKTPSHVITQEYAKADQVYVDKTIALPQTYSHYRPIQGDGNCGWRAIGFSYFETLIQQGDQAQVDREIERMTQLNNYILTVGGYEPYLTDDMVEETITLMGKIQANMLNPDVAMAALTETFNDPGCANSILYHLRLLAASYLKGNAESYEPFIPAESGVQGYCLEWLERPDREIDHLGITLLVEVLLKPVNFVLEIAYLDRSPGSQVNVYRFPAEANDQDPSTLGPIIYLLFRPDHYDILYRRPLNIQVNRMTFSPQYEMDTPAVPTTGMGNFAVDLTALTSLPGFGASPPGPLSPLGVGTESPLGFVPSPASPWFAQPSFMKADAQPVAPQQQQQQMAAASLPPADHPIRFNSWSMKYAEITKPPEPCVSPTFKNSHFNTAHFNNPNFQPEEYRPDADEASEKPGRKRSHGRAGTHSGDE</sequence>
<feature type="compositionally biased region" description="Gly residues" evidence="7">
    <location>
        <begin position="34"/>
        <end position="51"/>
    </location>
</feature>
<dbReference type="PANTHER" id="PTHR12931:SF15">
    <property type="entry name" value="UBIQUITIN THIOESTERASE OTUBAIN-LIKE"/>
    <property type="match status" value="1"/>
</dbReference>
<organism evidence="9 10">
    <name type="scientific">Pleurostoma richardsiae</name>
    <dbReference type="NCBI Taxonomy" id="41990"/>
    <lineage>
        <taxon>Eukaryota</taxon>
        <taxon>Fungi</taxon>
        <taxon>Dikarya</taxon>
        <taxon>Ascomycota</taxon>
        <taxon>Pezizomycotina</taxon>
        <taxon>Sordariomycetes</taxon>
        <taxon>Sordariomycetidae</taxon>
        <taxon>Calosphaeriales</taxon>
        <taxon>Pleurostomataceae</taxon>
        <taxon>Pleurostoma</taxon>
    </lineage>
</organism>
<feature type="domain" description="OTU" evidence="8">
    <location>
        <begin position="180"/>
        <end position="392"/>
    </location>
</feature>
<evidence type="ECO:0000256" key="2">
    <source>
        <dbReference type="ARBA" id="ARBA00012759"/>
    </source>
</evidence>
<dbReference type="GO" id="GO:0071108">
    <property type="term" value="P:protein K48-linked deubiquitination"/>
    <property type="evidence" value="ECO:0007669"/>
    <property type="project" value="TreeGrafter"/>
</dbReference>
<name>A0AA38RS63_9PEZI</name>
<keyword evidence="3" id="KW-0645">Protease</keyword>
<evidence type="ECO:0000256" key="4">
    <source>
        <dbReference type="ARBA" id="ARBA00022786"/>
    </source>
</evidence>
<dbReference type="Proteomes" id="UP001174694">
    <property type="component" value="Unassembled WGS sequence"/>
</dbReference>
<feature type="compositionally biased region" description="Polar residues" evidence="7">
    <location>
        <begin position="527"/>
        <end position="538"/>
    </location>
</feature>
<dbReference type="InterPro" id="IPR038765">
    <property type="entry name" value="Papain-like_cys_pep_sf"/>
</dbReference>
<feature type="region of interest" description="Disordered" evidence="7">
    <location>
        <begin position="34"/>
        <end position="124"/>
    </location>
</feature>
<dbReference type="GO" id="GO:0004843">
    <property type="term" value="F:cysteine-type deubiquitinase activity"/>
    <property type="evidence" value="ECO:0007669"/>
    <property type="project" value="UniProtKB-EC"/>
</dbReference>
<comment type="catalytic activity">
    <reaction evidence="1">
        <text>Thiol-dependent hydrolysis of ester, thioester, amide, peptide and isopeptide bonds formed by the C-terminal Gly of ubiquitin (a 76-residue protein attached to proteins as an intracellular targeting signal).</text>
        <dbReference type="EC" id="3.4.19.12"/>
    </reaction>
</comment>
<keyword evidence="10" id="KW-1185">Reference proteome</keyword>
<dbReference type="InterPro" id="IPR003323">
    <property type="entry name" value="OTU_dom"/>
</dbReference>
<feature type="compositionally biased region" description="Basic and acidic residues" evidence="7">
    <location>
        <begin position="541"/>
        <end position="554"/>
    </location>
</feature>
<gene>
    <name evidence="9" type="ORF">NKR23_g1900</name>
</gene>
<dbReference type="EC" id="3.4.19.12" evidence="2"/>
<dbReference type="GO" id="GO:0043130">
    <property type="term" value="F:ubiquitin binding"/>
    <property type="evidence" value="ECO:0007669"/>
    <property type="project" value="TreeGrafter"/>
</dbReference>
<comment type="caution">
    <text evidence="9">The sequence shown here is derived from an EMBL/GenBank/DDBJ whole genome shotgun (WGS) entry which is preliminary data.</text>
</comment>
<dbReference type="InterPro" id="IPR042467">
    <property type="entry name" value="Peptidase_C65_otubain_sub2"/>
</dbReference>
<evidence type="ECO:0000256" key="1">
    <source>
        <dbReference type="ARBA" id="ARBA00000707"/>
    </source>
</evidence>
<dbReference type="Gene3D" id="3.30.200.60">
    <property type="entry name" value="Peptidase C65 Otubain, subdomain 1"/>
    <property type="match status" value="1"/>
</dbReference>
<dbReference type="InterPro" id="IPR042468">
    <property type="entry name" value="Peptidase_C65_otubain_sub1"/>
</dbReference>
<accession>A0AA38RS63</accession>
<dbReference type="GO" id="GO:0006508">
    <property type="term" value="P:proteolysis"/>
    <property type="evidence" value="ECO:0007669"/>
    <property type="project" value="UniProtKB-KW"/>
</dbReference>
<keyword evidence="5" id="KW-0378">Hydrolase</keyword>
<evidence type="ECO:0000256" key="5">
    <source>
        <dbReference type="ARBA" id="ARBA00022801"/>
    </source>
</evidence>
<evidence type="ECO:0000256" key="6">
    <source>
        <dbReference type="ARBA" id="ARBA00022807"/>
    </source>
</evidence>
<evidence type="ECO:0000256" key="7">
    <source>
        <dbReference type="SAM" id="MobiDB-lite"/>
    </source>
</evidence>
<dbReference type="SUPFAM" id="SSF54001">
    <property type="entry name" value="Cysteine proteinases"/>
    <property type="match status" value="1"/>
</dbReference>
<dbReference type="PROSITE" id="PS50802">
    <property type="entry name" value="OTU"/>
    <property type="match status" value="1"/>
</dbReference>